<dbReference type="PANTHER" id="PTHR35861:SF1">
    <property type="entry name" value="PHAGE TAIL SHEATH PROTEIN"/>
    <property type="match status" value="1"/>
</dbReference>
<evidence type="ECO:0000259" key="2">
    <source>
        <dbReference type="Pfam" id="PF17482"/>
    </source>
</evidence>
<comment type="caution">
    <text evidence="3">The sequence shown here is derived from an EMBL/GenBank/DDBJ whole genome shotgun (WGS) entry which is preliminary data.</text>
</comment>
<gene>
    <name evidence="3" type="ORF">EDB95_2317</name>
</gene>
<dbReference type="Gene3D" id="3.40.50.11780">
    <property type="match status" value="1"/>
</dbReference>
<evidence type="ECO:0000256" key="1">
    <source>
        <dbReference type="ARBA" id="ARBA00008005"/>
    </source>
</evidence>
<dbReference type="Proteomes" id="UP000294498">
    <property type="component" value="Unassembled WGS sequence"/>
</dbReference>
<dbReference type="AlphaFoldDB" id="A0A4R8DSP1"/>
<reference evidence="3 4" key="1">
    <citation type="submission" date="2019-03" db="EMBL/GenBank/DDBJ databases">
        <title>Genomic Encyclopedia of Type Strains, Phase IV (KMG-IV): sequencing the most valuable type-strain genomes for metagenomic binning, comparative biology and taxonomic classification.</title>
        <authorList>
            <person name="Goeker M."/>
        </authorList>
    </citation>
    <scope>NUCLEOTIDE SEQUENCE [LARGE SCALE GENOMIC DNA]</scope>
    <source>
        <strain evidence="3 4">DSM 100059</strain>
    </source>
</reference>
<proteinExistence type="inferred from homology"/>
<accession>A0A4R8DSP1</accession>
<dbReference type="Pfam" id="PF17482">
    <property type="entry name" value="Phage_sheath_1C"/>
    <property type="match status" value="1"/>
</dbReference>
<protein>
    <recommendedName>
        <fullName evidence="2">Tail sheath protein C-terminal domain-containing protein</fullName>
    </recommendedName>
</protein>
<name>A0A4R8DSP1_9BACT</name>
<sequence>MPTTLMTPGVYIEEKNAFPSSAVAVETAVPVFIGYTQTAVWNGKSLVNKPTRISSFAEYVESFGGAFVPKFTIAAPDPKVPAETFLVNGQPMVVTQNKDNAAFFFNSIRLFYANGGSNCYILSVGTYGDKPGGFTIQASDFIGSTDNPVSVFSILEKEFEPTMLVFPDIIALGKDAYTEVYTQALIHCNNVQSRVCLFDLRFQGVGEKTDDVVGEFRTAIGTNFLNYGAAYYPWLNTSIVQPSEVDFQNLDASVDLEKLLPEATAQKVVAAFKAANPTDDASKKNYHQSLQASSPTYSSILDEVRARLNTLPPSGAMAGIYTLVDNSRGVWKAPANVSLSMVNSPVVNISNAEQEGLNVDVMAGKSINVIRPFPGIGTLIWGARTLDGNSQDWRYINVRRTLIMIEQSLKLATRTYVFESNDGNTWVTVKGMMVNFLTNLWKQGALAGAVPEQAFDVQIGLGATMTPNDILDGIMRITVKVAIVHPAEFIVITFQQQQQLS</sequence>
<dbReference type="EMBL" id="SODV01000001">
    <property type="protein sequence ID" value="TDX01284.1"/>
    <property type="molecule type" value="Genomic_DNA"/>
</dbReference>
<dbReference type="OrthoDB" id="9767864at2"/>
<keyword evidence="4" id="KW-1185">Reference proteome</keyword>
<dbReference type="PANTHER" id="PTHR35861">
    <property type="match status" value="1"/>
</dbReference>
<feature type="domain" description="Tail sheath protein C-terminal" evidence="2">
    <location>
        <begin position="390"/>
        <end position="496"/>
    </location>
</feature>
<evidence type="ECO:0000313" key="3">
    <source>
        <dbReference type="EMBL" id="TDX01284.1"/>
    </source>
</evidence>
<organism evidence="3 4">
    <name type="scientific">Dinghuibacter silviterrae</name>
    <dbReference type="NCBI Taxonomy" id="1539049"/>
    <lineage>
        <taxon>Bacteria</taxon>
        <taxon>Pseudomonadati</taxon>
        <taxon>Bacteroidota</taxon>
        <taxon>Chitinophagia</taxon>
        <taxon>Chitinophagales</taxon>
        <taxon>Chitinophagaceae</taxon>
        <taxon>Dinghuibacter</taxon>
    </lineage>
</organism>
<dbReference type="RefSeq" id="WP_133993684.1">
    <property type="nucleotide sequence ID" value="NZ_SODV01000001.1"/>
</dbReference>
<comment type="similarity">
    <text evidence="1">Belongs to the myoviridae tail sheath protein family.</text>
</comment>
<evidence type="ECO:0000313" key="4">
    <source>
        <dbReference type="Proteomes" id="UP000294498"/>
    </source>
</evidence>
<dbReference type="InterPro" id="IPR052042">
    <property type="entry name" value="Tail_sheath_structural"/>
</dbReference>
<dbReference type="InterPro" id="IPR020287">
    <property type="entry name" value="Tail_sheath_C"/>
</dbReference>